<organism evidence="2 4">
    <name type="scientific">Legionella cincinnatiensis</name>
    <dbReference type="NCBI Taxonomy" id="28085"/>
    <lineage>
        <taxon>Bacteria</taxon>
        <taxon>Pseudomonadati</taxon>
        <taxon>Pseudomonadota</taxon>
        <taxon>Gammaproteobacteria</taxon>
        <taxon>Legionellales</taxon>
        <taxon>Legionellaceae</taxon>
        <taxon>Legionella</taxon>
    </lineage>
</organism>
<reference evidence="2 4" key="2">
    <citation type="submission" date="2018-06" db="EMBL/GenBank/DDBJ databases">
        <authorList>
            <consortium name="Pathogen Informatics"/>
            <person name="Doyle S."/>
        </authorList>
    </citation>
    <scope>NUCLEOTIDE SEQUENCE [LARGE SCALE GENOMIC DNA]</scope>
    <source>
        <strain evidence="2 4">NCTC12438</strain>
    </source>
</reference>
<dbReference type="EMBL" id="LNXX01000042">
    <property type="protein sequence ID" value="KTC83643.1"/>
    <property type="molecule type" value="Genomic_DNA"/>
</dbReference>
<dbReference type="EMBL" id="UGNX01000001">
    <property type="protein sequence ID" value="STX34397.1"/>
    <property type="molecule type" value="Genomic_DNA"/>
</dbReference>
<keyword evidence="3" id="KW-1185">Reference proteome</keyword>
<sequence length="65" mass="7175">MQIEMRRAINREKLIESLVQQFAEKIKHAPDNTLKDLESGKLTISLTPAVGKESGGAKPPSPGRY</sequence>
<dbReference type="OrthoDB" id="5653869at2"/>
<accession>A0A378IGP2</accession>
<evidence type="ECO:0000313" key="4">
    <source>
        <dbReference type="Proteomes" id="UP000255316"/>
    </source>
</evidence>
<dbReference type="AlphaFoldDB" id="A0A378IGP2"/>
<evidence type="ECO:0000313" key="1">
    <source>
        <dbReference type="EMBL" id="KTC83643.1"/>
    </source>
</evidence>
<gene>
    <name evidence="1" type="ORF">Lcin_2330</name>
    <name evidence="2" type="ORF">NCTC12438_00995</name>
</gene>
<evidence type="ECO:0000313" key="2">
    <source>
        <dbReference type="EMBL" id="STX34397.1"/>
    </source>
</evidence>
<dbReference type="Proteomes" id="UP000255316">
    <property type="component" value="Unassembled WGS sequence"/>
</dbReference>
<reference evidence="1 3" key="1">
    <citation type="submission" date="2015-11" db="EMBL/GenBank/DDBJ databases">
        <title>Genomic analysis of 38 Legionella species identifies large and diverse effector repertoires.</title>
        <authorList>
            <person name="Burstein D."/>
            <person name="Amaro F."/>
            <person name="Zusman T."/>
            <person name="Lifshitz Z."/>
            <person name="Cohen O."/>
            <person name="Gilbert J.A."/>
            <person name="Pupko T."/>
            <person name="Shuman H.A."/>
            <person name="Segal G."/>
        </authorList>
    </citation>
    <scope>NUCLEOTIDE SEQUENCE [LARGE SCALE GENOMIC DNA]</scope>
    <source>
        <strain evidence="1 3">CDC#72-OH-14</strain>
    </source>
</reference>
<protein>
    <submittedName>
        <fullName evidence="2">Uncharacterized protein</fullName>
    </submittedName>
</protein>
<dbReference type="Proteomes" id="UP000054854">
    <property type="component" value="Unassembled WGS sequence"/>
</dbReference>
<evidence type="ECO:0000313" key="3">
    <source>
        <dbReference type="Proteomes" id="UP000054854"/>
    </source>
</evidence>
<dbReference type="RefSeq" id="WP_058465467.1">
    <property type="nucleotide sequence ID" value="NZ_CAAAHQ010000016.1"/>
</dbReference>
<proteinExistence type="predicted"/>
<name>A0A378IGP2_9GAMM</name>